<dbReference type="PROSITE" id="PS00810">
    <property type="entry name" value="ADP_GLC_PYROPHOSPH_3"/>
    <property type="match status" value="1"/>
</dbReference>
<reference evidence="12 13" key="1">
    <citation type="submission" date="2020-08" db="EMBL/GenBank/DDBJ databases">
        <title>Genomic Encyclopedia of Type Strains, Phase IV (KMG-IV): sequencing the most valuable type-strain genomes for metagenomic binning, comparative biology and taxonomic classification.</title>
        <authorList>
            <person name="Goeker M."/>
        </authorList>
    </citation>
    <scope>NUCLEOTIDE SEQUENCE [LARGE SCALE GENOMIC DNA]</scope>
    <source>
        <strain evidence="12 13">DSM 29853</strain>
    </source>
</reference>
<organism evidence="12 13">
    <name type="scientific">Gellertiella hungarica</name>
    <dbReference type="NCBI Taxonomy" id="1572859"/>
    <lineage>
        <taxon>Bacteria</taxon>
        <taxon>Pseudomonadati</taxon>
        <taxon>Pseudomonadota</taxon>
        <taxon>Alphaproteobacteria</taxon>
        <taxon>Hyphomicrobiales</taxon>
        <taxon>Rhizobiaceae</taxon>
        <taxon>Gellertiella</taxon>
    </lineage>
</organism>
<feature type="region of interest" description="Disordered" evidence="9">
    <location>
        <begin position="411"/>
        <end position="433"/>
    </location>
</feature>
<keyword evidence="13" id="KW-1185">Reference proteome</keyword>
<dbReference type="GO" id="GO:0005524">
    <property type="term" value="F:ATP binding"/>
    <property type="evidence" value="ECO:0007669"/>
    <property type="project" value="UniProtKB-KW"/>
</dbReference>
<keyword evidence="2" id="KW-0321">Glycogen metabolism</keyword>
<keyword evidence="4 12" id="KW-0548">Nucleotidyltransferase</keyword>
<keyword evidence="6" id="KW-0067">ATP-binding</keyword>
<evidence type="ECO:0000256" key="6">
    <source>
        <dbReference type="ARBA" id="ARBA00022840"/>
    </source>
</evidence>
<keyword evidence="8" id="KW-0119">Carbohydrate metabolism</keyword>
<evidence type="ECO:0000259" key="11">
    <source>
        <dbReference type="Pfam" id="PF24894"/>
    </source>
</evidence>
<dbReference type="PANTHER" id="PTHR43523:SF2">
    <property type="entry name" value="GLUCOSE-1-PHOSPHATE ADENYLYLTRANSFERASE"/>
    <property type="match status" value="1"/>
</dbReference>
<dbReference type="SUPFAM" id="SSF51161">
    <property type="entry name" value="Trimeric LpxA-like enzymes"/>
    <property type="match status" value="1"/>
</dbReference>
<evidence type="ECO:0000256" key="4">
    <source>
        <dbReference type="ARBA" id="ARBA00022695"/>
    </source>
</evidence>
<dbReference type="PANTHER" id="PTHR43523">
    <property type="entry name" value="GLUCOSE-1-PHOSPHATE ADENYLYLTRANSFERASE-RELATED"/>
    <property type="match status" value="1"/>
</dbReference>
<proteinExistence type="inferred from homology"/>
<sequence length="433" mass="47475">MLTDTCLAFILAGGRGSRLHELTDRDCKPAIPFAGSSRIVDFVLANTLNSGIRRAYVATQYQPKRLVNHIRNRWEPRFAMDEGSVVCLGSGTEIEAEGYRGTADAVYRNIARIDQLRPRHVLVLAADHVYQMDYGPMIEQHVATGADITIAADIVSRREARGFGVIVANEKGVITGFQEKPAHPATLPEDQERSLASMGIYVFDWPRLRRLLIADANNPGSSHDFGKDILPLVAERGHAYVHRLSAPRKGAKAYWRDVGTIDALHAAHMDLIHGEAGLDLEHWPLHAGWIGSRGEVAGSQFPSLIYPGSEAIGAHLEACALAPLVNIGTGARLERAVLMNGATIGSDVRLRDAVVAPGTRIDGPLMAGFDPEEDETWFRRSSGGILLIDQPMVDRWHREARRVRRGWVPASARPATPAAHPRSHELLTVTKPQ</sequence>
<dbReference type="InterPro" id="IPR005836">
    <property type="entry name" value="ADP_Glu_pyroP_CS"/>
</dbReference>
<dbReference type="InterPro" id="IPR011831">
    <property type="entry name" value="ADP-Glc_PPase"/>
</dbReference>
<dbReference type="Gene3D" id="2.160.10.10">
    <property type="entry name" value="Hexapeptide repeat proteins"/>
    <property type="match status" value="1"/>
</dbReference>
<dbReference type="Pfam" id="PF24894">
    <property type="entry name" value="Hexapep_GlmU"/>
    <property type="match status" value="1"/>
</dbReference>
<dbReference type="Proteomes" id="UP000528286">
    <property type="component" value="Unassembled WGS sequence"/>
</dbReference>
<dbReference type="InterPro" id="IPR011004">
    <property type="entry name" value="Trimer_LpxA-like_sf"/>
</dbReference>
<evidence type="ECO:0000256" key="2">
    <source>
        <dbReference type="ARBA" id="ARBA00022600"/>
    </source>
</evidence>
<dbReference type="GO" id="GO:0008878">
    <property type="term" value="F:glucose-1-phosphate adenylyltransferase activity"/>
    <property type="evidence" value="ECO:0007669"/>
    <property type="project" value="UniProtKB-EC"/>
</dbReference>
<comment type="similarity">
    <text evidence="1">Belongs to the bacterial/plant glucose-1-phosphate adenylyltransferase family.</text>
</comment>
<keyword evidence="3 12" id="KW-0808">Transferase</keyword>
<evidence type="ECO:0000256" key="8">
    <source>
        <dbReference type="ARBA" id="ARBA00023277"/>
    </source>
</evidence>
<evidence type="ECO:0000256" key="7">
    <source>
        <dbReference type="ARBA" id="ARBA00023056"/>
    </source>
</evidence>
<dbReference type="InterPro" id="IPR029044">
    <property type="entry name" value="Nucleotide-diphossugar_trans"/>
</dbReference>
<evidence type="ECO:0000256" key="5">
    <source>
        <dbReference type="ARBA" id="ARBA00022741"/>
    </source>
</evidence>
<name>A0A7W6J9F1_9HYPH</name>
<dbReference type="Gene3D" id="3.90.550.10">
    <property type="entry name" value="Spore Coat Polysaccharide Biosynthesis Protein SpsA, Chain A"/>
    <property type="match status" value="1"/>
</dbReference>
<keyword evidence="7" id="KW-0320">Glycogen biosynthesis</keyword>
<dbReference type="InterPro" id="IPR056818">
    <property type="entry name" value="GlmU/GlgC-like_hexapep"/>
</dbReference>
<evidence type="ECO:0000313" key="13">
    <source>
        <dbReference type="Proteomes" id="UP000528286"/>
    </source>
</evidence>
<accession>A0A7W6J9F1</accession>
<dbReference type="Pfam" id="PF00483">
    <property type="entry name" value="NTP_transferase"/>
    <property type="match status" value="1"/>
</dbReference>
<dbReference type="EMBL" id="JACIEZ010000016">
    <property type="protein sequence ID" value="MBB4067197.1"/>
    <property type="molecule type" value="Genomic_DNA"/>
</dbReference>
<comment type="caution">
    <text evidence="12">The sequence shown here is derived from an EMBL/GenBank/DDBJ whole genome shotgun (WGS) entry which is preliminary data.</text>
</comment>
<protein>
    <submittedName>
        <fullName evidence="12">Glucose-1-phosphate adenylyltransferase</fullName>
        <ecNumber evidence="12">2.7.7.27</ecNumber>
    </submittedName>
</protein>
<evidence type="ECO:0000256" key="3">
    <source>
        <dbReference type="ARBA" id="ARBA00022679"/>
    </source>
</evidence>
<dbReference type="EC" id="2.7.7.27" evidence="12"/>
<evidence type="ECO:0000256" key="1">
    <source>
        <dbReference type="ARBA" id="ARBA00010443"/>
    </source>
</evidence>
<dbReference type="CDD" id="cd02508">
    <property type="entry name" value="ADP_Glucose_PP"/>
    <property type="match status" value="1"/>
</dbReference>
<evidence type="ECO:0000313" key="12">
    <source>
        <dbReference type="EMBL" id="MBB4067197.1"/>
    </source>
</evidence>
<feature type="domain" description="Nucleotidyl transferase" evidence="10">
    <location>
        <begin position="8"/>
        <end position="271"/>
    </location>
</feature>
<evidence type="ECO:0000256" key="9">
    <source>
        <dbReference type="SAM" id="MobiDB-lite"/>
    </source>
</evidence>
<dbReference type="InterPro" id="IPR005835">
    <property type="entry name" value="NTP_transferase_dom"/>
</dbReference>
<dbReference type="GO" id="GO:0005978">
    <property type="term" value="P:glycogen biosynthetic process"/>
    <property type="evidence" value="ECO:0007669"/>
    <property type="project" value="UniProtKB-KW"/>
</dbReference>
<dbReference type="SUPFAM" id="SSF53448">
    <property type="entry name" value="Nucleotide-diphospho-sugar transferases"/>
    <property type="match status" value="1"/>
</dbReference>
<feature type="domain" description="Glucose-1-phosphate adenylyltransferase/Bifunctional protein GlmU-like C-terminal hexapeptide" evidence="11">
    <location>
        <begin position="295"/>
        <end position="388"/>
    </location>
</feature>
<evidence type="ECO:0000259" key="10">
    <source>
        <dbReference type="Pfam" id="PF00483"/>
    </source>
</evidence>
<dbReference type="AlphaFoldDB" id="A0A7W6J9F1"/>
<keyword evidence="5" id="KW-0547">Nucleotide-binding</keyword>
<gene>
    <name evidence="12" type="ORF">GGR23_004428</name>
</gene>